<dbReference type="EMBL" id="MN739358">
    <property type="protein sequence ID" value="QHT00729.1"/>
    <property type="molecule type" value="Genomic_DNA"/>
</dbReference>
<organism evidence="1">
    <name type="scientific">viral metagenome</name>
    <dbReference type="NCBI Taxonomy" id="1070528"/>
    <lineage>
        <taxon>unclassified sequences</taxon>
        <taxon>metagenomes</taxon>
        <taxon>organismal metagenomes</taxon>
    </lineage>
</organism>
<accession>A0A6C0CAN7</accession>
<proteinExistence type="predicted"/>
<evidence type="ECO:0000313" key="1">
    <source>
        <dbReference type="EMBL" id="QHT00729.1"/>
    </source>
</evidence>
<name>A0A6C0CAN7_9ZZZZ</name>
<dbReference type="AlphaFoldDB" id="A0A6C0CAN7"/>
<protein>
    <submittedName>
        <fullName evidence="1">Uncharacterized protein</fullName>
    </submittedName>
</protein>
<sequence length="365" mass="43595">MNKINLIETFTIQDAINADIESDTVFILANERLKKNKSVGRYYTIFPSFKSFLRVRESYKHCHEILLDHKNNKKNSSGRLVFDFDIKSNYIPNDFKEQIQNTIHKVVDMYMKNVDTDKFEFVWSTSDNPKKFSKHLTVKNMYFDDWIFMSNSFYKLFCDVWDKTYSWIKSRNLIDFQIVKKNTSLRMVGSSKMDGNILSLDDLEYRLEDSLIRVYLSKQRKREKMITKDNFIDIVFETVLKPPKKIHYYRNNDDEPCFIGDDVYKKAYLSFNNIYPKVFGVRKADHGIVHLLRKKSSKCVLCEKIHDSENAWLRVILDEEMYTIHFHCYRNYEKKSLYIGSLSTDNLIFFVNPELQRNLDNNLNI</sequence>
<reference evidence="1" key="1">
    <citation type="journal article" date="2020" name="Nature">
        <title>Giant virus diversity and host interactions through global metagenomics.</title>
        <authorList>
            <person name="Schulz F."/>
            <person name="Roux S."/>
            <person name="Paez-Espino D."/>
            <person name="Jungbluth S."/>
            <person name="Walsh D.A."/>
            <person name="Denef V.J."/>
            <person name="McMahon K.D."/>
            <person name="Konstantinidis K.T."/>
            <person name="Eloe-Fadrosh E.A."/>
            <person name="Kyrpides N.C."/>
            <person name="Woyke T."/>
        </authorList>
    </citation>
    <scope>NUCLEOTIDE SEQUENCE</scope>
    <source>
        <strain evidence="1">GVMAG-M-3300020192-26</strain>
    </source>
</reference>